<keyword evidence="7" id="KW-1185">Reference proteome</keyword>
<evidence type="ECO:0000256" key="5">
    <source>
        <dbReference type="ARBA" id="ARBA00022859"/>
    </source>
</evidence>
<organism evidence="6 7">
    <name type="scientific">Cyprinus carpio carpio</name>
    <dbReference type="NCBI Taxonomy" id="630221"/>
    <lineage>
        <taxon>Eukaryota</taxon>
        <taxon>Metazoa</taxon>
        <taxon>Chordata</taxon>
        <taxon>Craniata</taxon>
        <taxon>Vertebrata</taxon>
        <taxon>Euteleostomi</taxon>
        <taxon>Actinopterygii</taxon>
        <taxon>Neopterygii</taxon>
        <taxon>Teleostei</taxon>
        <taxon>Ostariophysi</taxon>
        <taxon>Cypriniformes</taxon>
        <taxon>Cyprinidae</taxon>
        <taxon>Cyprininae</taxon>
        <taxon>Cyprinus</taxon>
    </lineage>
</organism>
<reference evidence="6" key="2">
    <citation type="submission" date="2025-09" db="UniProtKB">
        <authorList>
            <consortium name="Ensembl"/>
        </authorList>
    </citation>
    <scope>IDENTIFICATION</scope>
</reference>
<dbReference type="GO" id="GO:0008270">
    <property type="term" value="F:zinc ion binding"/>
    <property type="evidence" value="ECO:0007669"/>
    <property type="project" value="UniProtKB-KW"/>
</dbReference>
<name>A0A8C1CSA2_CYPCA</name>
<proteinExistence type="predicted"/>
<dbReference type="SMART" id="SM00336">
    <property type="entry name" value="BBOX"/>
    <property type="match status" value="1"/>
</dbReference>
<dbReference type="InterPro" id="IPR003879">
    <property type="entry name" value="Butyrophylin_SPRY"/>
</dbReference>
<dbReference type="InterPro" id="IPR058030">
    <property type="entry name" value="TRIM8/14/16/25/29/45/65_CC"/>
</dbReference>
<dbReference type="Pfam" id="PF13765">
    <property type="entry name" value="PRY"/>
    <property type="match status" value="1"/>
</dbReference>
<evidence type="ECO:0000256" key="3">
    <source>
        <dbReference type="ARBA" id="ARBA00022771"/>
    </source>
</evidence>
<protein>
    <submittedName>
        <fullName evidence="6">Uncharacterized protein</fullName>
    </submittedName>
</protein>
<dbReference type="InterPro" id="IPR006574">
    <property type="entry name" value="PRY"/>
</dbReference>
<dbReference type="Ensembl" id="ENSCCRT00000055574.2">
    <property type="protein sequence ID" value="ENSCCRP00000051278.1"/>
    <property type="gene ID" value="ENSCCRG00000027396.2"/>
</dbReference>
<keyword evidence="4" id="KW-0862">Zinc</keyword>
<keyword evidence="5" id="KW-0391">Immunity</keyword>
<dbReference type="SUPFAM" id="SSF57845">
    <property type="entry name" value="B-box zinc-binding domain"/>
    <property type="match status" value="1"/>
</dbReference>
<dbReference type="SMART" id="SM00449">
    <property type="entry name" value="SPRY"/>
    <property type="match status" value="1"/>
</dbReference>
<dbReference type="PROSITE" id="PS50089">
    <property type="entry name" value="ZF_RING_2"/>
    <property type="match status" value="1"/>
</dbReference>
<dbReference type="Pfam" id="PF00622">
    <property type="entry name" value="SPRY"/>
    <property type="match status" value="1"/>
</dbReference>
<dbReference type="InterPro" id="IPR043136">
    <property type="entry name" value="B30.2/SPRY_sf"/>
</dbReference>
<dbReference type="InterPro" id="IPR003877">
    <property type="entry name" value="SPRY_dom"/>
</dbReference>
<dbReference type="PROSITE" id="PS00518">
    <property type="entry name" value="ZF_RING_1"/>
    <property type="match status" value="1"/>
</dbReference>
<accession>A0A8C1CSA2</accession>
<dbReference type="GeneTree" id="ENSGT01150000286899"/>
<dbReference type="Gene3D" id="3.30.40.10">
    <property type="entry name" value="Zinc/RING finger domain, C3HC4 (zinc finger)"/>
    <property type="match status" value="1"/>
</dbReference>
<dbReference type="OMA" id="SICERCY"/>
<dbReference type="GO" id="GO:0005737">
    <property type="term" value="C:cytoplasm"/>
    <property type="evidence" value="ECO:0007669"/>
    <property type="project" value="UniProtKB-ARBA"/>
</dbReference>
<dbReference type="CDD" id="cd16040">
    <property type="entry name" value="SPRY_PRY_SNTX"/>
    <property type="match status" value="1"/>
</dbReference>
<sequence>MAEAGFFQDQFCCPLCLDLLKDLVTIPCGHSYCMSCITDHWNQEDQKRVYSCPQCRQTFRPRPAINKNTMLAEVVEKPKVIIQTAVPAEQHENLLKVNRHNLMNATGQPQKMMCHQHGKPLEIYCRTDQQCICVFCVVEKHINHETVSTAAERTEKQKKLDETRGKFKQQIQEREVKLWELKEAVESQKRSAQTAVEDSERIFTELIQSIEKRRSEITQMIRDREKTVVSQAEGLMERLEQEIDELRRRNTELEQLSHTDDDSQFLWRLPFLYDPPDSLDVFSITVSSYDDVRESVSQLRQKLDNFCRKEIEKMSGKGRCIPTAATSEFESRKELLKYFCRLNVDLNTVHENLQLSKKNRVIANTNVDQPYLDHPDRFDYWWQVLCAESICERCYWEVEWDGTHDVGVSVSYKSIRRKGRGDECKFGYNTESWSLDCNRSGYLFCHNNKQTKLLTKYDGSRIGVYVDQSAGILSFYSVSDTITLLHRVQTTFTQPLYPGIRIGFPITYMANFISRTSVKLLNK</sequence>
<dbReference type="PROSITE" id="PS50119">
    <property type="entry name" value="ZF_BBOX"/>
    <property type="match status" value="1"/>
</dbReference>
<dbReference type="InterPro" id="IPR013320">
    <property type="entry name" value="ConA-like_dom_sf"/>
</dbReference>
<reference evidence="6" key="1">
    <citation type="submission" date="2025-08" db="UniProtKB">
        <authorList>
            <consortium name="Ensembl"/>
        </authorList>
    </citation>
    <scope>IDENTIFICATION</scope>
</reference>
<dbReference type="Pfam" id="PF15227">
    <property type="entry name" value="zf-C3HC4_4"/>
    <property type="match status" value="1"/>
</dbReference>
<dbReference type="PANTHER" id="PTHR25465">
    <property type="entry name" value="B-BOX DOMAIN CONTAINING"/>
    <property type="match status" value="1"/>
</dbReference>
<keyword evidence="1" id="KW-0399">Innate immunity</keyword>
<dbReference type="SUPFAM" id="SSF49899">
    <property type="entry name" value="Concanavalin A-like lectins/glucanases"/>
    <property type="match status" value="1"/>
</dbReference>
<dbReference type="AlphaFoldDB" id="A0A8C1CSA2"/>
<evidence type="ECO:0000313" key="7">
    <source>
        <dbReference type="Proteomes" id="UP001108240"/>
    </source>
</evidence>
<dbReference type="SMART" id="SM00184">
    <property type="entry name" value="RING"/>
    <property type="match status" value="1"/>
</dbReference>
<dbReference type="PANTHER" id="PTHR25465:SF5">
    <property type="entry name" value="E3 UBIQUITIN_ISG15 LIGASE TRIM25-RELATED"/>
    <property type="match status" value="1"/>
</dbReference>
<evidence type="ECO:0000256" key="4">
    <source>
        <dbReference type="ARBA" id="ARBA00022833"/>
    </source>
</evidence>
<dbReference type="InterPro" id="IPR013083">
    <property type="entry name" value="Znf_RING/FYVE/PHD"/>
</dbReference>
<dbReference type="Gene3D" id="2.60.120.920">
    <property type="match status" value="1"/>
</dbReference>
<dbReference type="InterPro" id="IPR017907">
    <property type="entry name" value="Znf_RING_CS"/>
</dbReference>
<dbReference type="InterPro" id="IPR000315">
    <property type="entry name" value="Znf_B-box"/>
</dbReference>
<evidence type="ECO:0000256" key="1">
    <source>
        <dbReference type="ARBA" id="ARBA00022588"/>
    </source>
</evidence>
<dbReference type="Pfam" id="PF25600">
    <property type="entry name" value="TRIM_CC"/>
    <property type="match status" value="1"/>
</dbReference>
<dbReference type="Proteomes" id="UP001108240">
    <property type="component" value="Unplaced"/>
</dbReference>
<dbReference type="SUPFAM" id="SSF57850">
    <property type="entry name" value="RING/U-box"/>
    <property type="match status" value="1"/>
</dbReference>
<dbReference type="GO" id="GO:0045087">
    <property type="term" value="P:innate immune response"/>
    <property type="evidence" value="ECO:0007669"/>
    <property type="project" value="UniProtKB-KW"/>
</dbReference>
<keyword evidence="2" id="KW-0479">Metal-binding</keyword>
<dbReference type="PROSITE" id="PS50188">
    <property type="entry name" value="B302_SPRY"/>
    <property type="match status" value="1"/>
</dbReference>
<evidence type="ECO:0000313" key="6">
    <source>
        <dbReference type="Ensembl" id="ENSCCRP00000051278.1"/>
    </source>
</evidence>
<keyword evidence="3" id="KW-0863">Zinc-finger</keyword>
<dbReference type="PRINTS" id="PR01407">
    <property type="entry name" value="BUTYPHLNCDUF"/>
</dbReference>
<dbReference type="CDD" id="cd19769">
    <property type="entry name" value="Bbox2_TRIM16-like"/>
    <property type="match status" value="1"/>
</dbReference>
<dbReference type="InterPro" id="IPR001841">
    <property type="entry name" value="Znf_RING"/>
</dbReference>
<dbReference type="SMART" id="SM00589">
    <property type="entry name" value="PRY"/>
    <property type="match status" value="1"/>
</dbReference>
<dbReference type="InterPro" id="IPR051051">
    <property type="entry name" value="E3_ubiq-ligase_TRIM/RNF"/>
</dbReference>
<dbReference type="Pfam" id="PF00643">
    <property type="entry name" value="zf-B_box"/>
    <property type="match status" value="1"/>
</dbReference>
<evidence type="ECO:0000256" key="2">
    <source>
        <dbReference type="ARBA" id="ARBA00022723"/>
    </source>
</evidence>
<dbReference type="Gene3D" id="3.30.160.60">
    <property type="entry name" value="Classic Zinc Finger"/>
    <property type="match status" value="1"/>
</dbReference>
<dbReference type="InterPro" id="IPR001870">
    <property type="entry name" value="B30.2/SPRY"/>
</dbReference>